<dbReference type="Gene3D" id="3.30.720.110">
    <property type="match status" value="1"/>
</dbReference>
<proteinExistence type="predicted"/>
<feature type="domain" description="VOC" evidence="1">
    <location>
        <begin position="9"/>
        <end position="129"/>
    </location>
</feature>
<dbReference type="InterPro" id="IPR004360">
    <property type="entry name" value="Glyas_Fos-R_dOase_dom"/>
</dbReference>
<dbReference type="Pfam" id="PF00903">
    <property type="entry name" value="Glyoxalase"/>
    <property type="match status" value="1"/>
</dbReference>
<sequence length="142" mass="15751">MNSGVLKITAHYPVLLVEDVSATAGFYETHFGFARQFDAGWYVHLAREEDGKTHQMAVMRCDHDTIPEAGRTPTRGLIVNVEVSDVDEVHARMEAAGVPMQQSLRSEKFGQRHFMTADPGGVLVDVITPIPFDPDWLAEQGL</sequence>
<name>A0ABQ5W013_9HYPH</name>
<evidence type="ECO:0000313" key="2">
    <source>
        <dbReference type="EMBL" id="GLQ53405.1"/>
    </source>
</evidence>
<reference evidence="3" key="1">
    <citation type="journal article" date="2019" name="Int. J. Syst. Evol. Microbiol.">
        <title>The Global Catalogue of Microorganisms (GCM) 10K type strain sequencing project: providing services to taxonomists for standard genome sequencing and annotation.</title>
        <authorList>
            <consortium name="The Broad Institute Genomics Platform"/>
            <consortium name="The Broad Institute Genome Sequencing Center for Infectious Disease"/>
            <person name="Wu L."/>
            <person name="Ma J."/>
        </authorList>
    </citation>
    <scope>NUCLEOTIDE SEQUENCE [LARGE SCALE GENOMIC DNA]</scope>
    <source>
        <strain evidence="3">NBRC 112416</strain>
    </source>
</reference>
<dbReference type="InterPro" id="IPR029068">
    <property type="entry name" value="Glyas_Bleomycin-R_OHBP_Dase"/>
</dbReference>
<dbReference type="EMBL" id="BSNS01000003">
    <property type="protein sequence ID" value="GLQ53405.1"/>
    <property type="molecule type" value="Genomic_DNA"/>
</dbReference>
<accession>A0ABQ5W013</accession>
<dbReference type="PROSITE" id="PS51819">
    <property type="entry name" value="VOC"/>
    <property type="match status" value="1"/>
</dbReference>
<evidence type="ECO:0000313" key="3">
    <source>
        <dbReference type="Proteomes" id="UP001156691"/>
    </source>
</evidence>
<keyword evidence="3" id="KW-1185">Reference proteome</keyword>
<organism evidence="2 3">
    <name type="scientific">Devosia nitrariae</name>
    <dbReference type="NCBI Taxonomy" id="2071872"/>
    <lineage>
        <taxon>Bacteria</taxon>
        <taxon>Pseudomonadati</taxon>
        <taxon>Pseudomonadota</taxon>
        <taxon>Alphaproteobacteria</taxon>
        <taxon>Hyphomicrobiales</taxon>
        <taxon>Devosiaceae</taxon>
        <taxon>Devosia</taxon>
    </lineage>
</organism>
<gene>
    <name evidence="2" type="ORF">GCM10010862_06630</name>
</gene>
<dbReference type="InterPro" id="IPR037523">
    <property type="entry name" value="VOC_core"/>
</dbReference>
<dbReference type="Gene3D" id="3.30.720.120">
    <property type="match status" value="1"/>
</dbReference>
<dbReference type="RefSeq" id="WP_284338851.1">
    <property type="nucleotide sequence ID" value="NZ_BSNS01000003.1"/>
</dbReference>
<dbReference type="SUPFAM" id="SSF54593">
    <property type="entry name" value="Glyoxalase/Bleomycin resistance protein/Dihydroxybiphenyl dioxygenase"/>
    <property type="match status" value="1"/>
</dbReference>
<dbReference type="Proteomes" id="UP001156691">
    <property type="component" value="Unassembled WGS sequence"/>
</dbReference>
<evidence type="ECO:0000259" key="1">
    <source>
        <dbReference type="PROSITE" id="PS51819"/>
    </source>
</evidence>
<protein>
    <submittedName>
        <fullName evidence="2">Glyoxalase</fullName>
    </submittedName>
</protein>
<comment type="caution">
    <text evidence="2">The sequence shown here is derived from an EMBL/GenBank/DDBJ whole genome shotgun (WGS) entry which is preliminary data.</text>
</comment>